<dbReference type="Proteomes" id="UP000051952">
    <property type="component" value="Unassembled WGS sequence"/>
</dbReference>
<dbReference type="InterPro" id="IPR021520">
    <property type="entry name" value="Stealth_CR2"/>
</dbReference>
<feature type="region of interest" description="Disordered" evidence="3">
    <location>
        <begin position="454"/>
        <end position="570"/>
    </location>
</feature>
<organism evidence="6 7">
    <name type="scientific">Bodo saltans</name>
    <name type="common">Flagellated protozoan</name>
    <dbReference type="NCBI Taxonomy" id="75058"/>
    <lineage>
        <taxon>Eukaryota</taxon>
        <taxon>Discoba</taxon>
        <taxon>Euglenozoa</taxon>
        <taxon>Kinetoplastea</taxon>
        <taxon>Metakinetoplastina</taxon>
        <taxon>Eubodonida</taxon>
        <taxon>Bodonidae</taxon>
        <taxon>Bodo</taxon>
    </lineage>
</organism>
<keyword evidence="2" id="KW-0808">Transferase</keyword>
<accession>A0A0S4JAB8</accession>
<gene>
    <name evidence="6" type="ORF">BSAL_08190</name>
</gene>
<reference evidence="7" key="1">
    <citation type="submission" date="2015-09" db="EMBL/GenBank/DDBJ databases">
        <authorList>
            <consortium name="Pathogen Informatics"/>
        </authorList>
    </citation>
    <scope>NUCLEOTIDE SEQUENCE [LARGE SCALE GENOMIC DNA]</scope>
    <source>
        <strain evidence="7">Lake Konstanz</strain>
    </source>
</reference>
<dbReference type="GO" id="GO:0005794">
    <property type="term" value="C:Golgi apparatus"/>
    <property type="evidence" value="ECO:0007669"/>
    <property type="project" value="TreeGrafter"/>
</dbReference>
<dbReference type="PANTHER" id="PTHR24045">
    <property type="match status" value="1"/>
</dbReference>
<evidence type="ECO:0000256" key="3">
    <source>
        <dbReference type="SAM" id="MobiDB-lite"/>
    </source>
</evidence>
<dbReference type="EMBL" id="CYKH01001430">
    <property type="protein sequence ID" value="CUG87072.1"/>
    <property type="molecule type" value="Genomic_DNA"/>
</dbReference>
<comment type="similarity">
    <text evidence="1">Belongs to the stealth family.</text>
</comment>
<evidence type="ECO:0000313" key="7">
    <source>
        <dbReference type="Proteomes" id="UP000051952"/>
    </source>
</evidence>
<keyword evidence="4 6" id="KW-0812">Transmembrane</keyword>
<feature type="region of interest" description="Disordered" evidence="3">
    <location>
        <begin position="225"/>
        <end position="273"/>
    </location>
</feature>
<protein>
    <submittedName>
        <fullName evidence="6">Transmembrane protein, putative</fullName>
    </submittedName>
</protein>
<dbReference type="Pfam" id="PF11380">
    <property type="entry name" value="Stealth_CR2"/>
    <property type="match status" value="1"/>
</dbReference>
<feature type="domain" description="Stealth protein CR2 conserved region 2" evidence="5">
    <location>
        <begin position="692"/>
        <end position="795"/>
    </location>
</feature>
<proteinExistence type="inferred from homology"/>
<dbReference type="PANTHER" id="PTHR24045:SF0">
    <property type="entry name" value="N-ACETYLGLUCOSAMINE-1-PHOSPHOTRANSFERASE SUBUNITS ALPHA_BETA"/>
    <property type="match status" value="1"/>
</dbReference>
<feature type="region of interest" description="Disordered" evidence="3">
    <location>
        <begin position="347"/>
        <end position="366"/>
    </location>
</feature>
<dbReference type="GO" id="GO:0016772">
    <property type="term" value="F:transferase activity, transferring phosphorus-containing groups"/>
    <property type="evidence" value="ECO:0007669"/>
    <property type="project" value="InterPro"/>
</dbReference>
<feature type="compositionally biased region" description="Low complexity" evidence="3">
    <location>
        <begin position="169"/>
        <end position="193"/>
    </location>
</feature>
<sequence length="1349" mass="148680">MTAHFCAIFTPLSFPLSKKGSNKSTKTSVPMNTGGSTKRRTAKHADGAEQQEQPSSPPSNSAALLMPAAATNLPFVQSLRRKNRFSPIMLLFAVIFLVAMCGLGVFHSVHQSEAPAAQRRHHPQLSKAEEQRQKYSLPRPRSASGFRSMTPKPVLPSTGAAHRAAKTQASTNTSLTTASTTSSLTTSSTTLSPTPTTAIIVESTATASATPASMSLAMIEARRYAREQQQRKNNATSSSAGTLNQTSNVSLHSRGNETGVSRPQRGRVLPAGGIPNFWKRQPVTEYFTTVDDTIPLESPIVLDRGSGMYQNRTNITATKCRDAPEGTDSVVWLTFDVEPVWNHVVTDDDHDQQSSSRPPGVPANGVNYTATREKAKLIMLDAMADAPAEDSSQYHKFFHTHHASLLVDDHGNPLLGHRSGNAVADEELSSSFVPLQFDIVYTYVNDSSASHQRWTAAEKTPQQQVSAAGQRRGRVTTSVDKLIDQFLKPMGGKTSKNSSSSTSNQTNNYLDGKPTNTLVPSSTPAIIGSTSAPRSTTAPPSRQTMSPALSAAAKKWAHSNTSNTTSPPLALSALPSAERRNLRKHNASALDRRIYHPPAPYSAVAASRFRDWNELLYSMRSLYRYGVCGSTHSSLSTKPDAVETAEPFPKFKGRSETWAPETTEKATFLPAELSLTKHAKPAAPSHHVQHGVSRIRTVYIVVGHKDQAPTWLSDSIIGNLSASGGGGGDGGGPEVRIVTHDEIFPKEDRTFLPSFNSHGIESVLHRIAGIGRYYVYFNNDMFWTRPMSWFDYFRPISDARQDHRVRRMSAAQKQRWRESIESTDRNSDSIVMAAPTTPAEAASENDNIHDRGGAAAAADGVKYERSIRLIQRKSRGELQSAPPAHVARVTFAMEPILYFEGTEDANECRAWPRAINGTSRYDEKLHGQDISHEYSLPPADYQRDWFGGRTKILNDDSGKGNLPCENAAAMAQKVVHDRPGDLFDFQCPTRGQPGRRLRGDNSLWRQFVDFNKAVVFRRLPGGHWPTHTFAHIPQLMDRELLHGMLDDVFTDIAQATRRARSRSKTSLWTTHVYQWFALAARRVVDESLYISLMKKKKGWVAPAVSDVVTMADIRPLGTEEMENKQIRYVELRFATRDVELEVVRASKYVEPTPTYLHISSKQRVTVSPNNSSATKMSITSNETAAITNTALEPETTARATTSTEAPTTSSAVSSSTIAAPLSTLSPKWRQQTMIEQHSGTSFLEEKLNHHVVRLDKKKGGYYFCMMRTLASQTQCRMETVGSRDLLGGVQFFVTVNDDLPRMNPLELLYQRAVAGSQRLLDSLSGYAKPAPWERGFEANDDSRQQCPAM</sequence>
<feature type="compositionally biased region" description="Low complexity" evidence="3">
    <location>
        <begin position="493"/>
        <end position="508"/>
    </location>
</feature>
<name>A0A0S4JAB8_BODSA</name>
<evidence type="ECO:0000256" key="4">
    <source>
        <dbReference type="SAM" id="Phobius"/>
    </source>
</evidence>
<dbReference type="InterPro" id="IPR047141">
    <property type="entry name" value="Stealth"/>
</dbReference>
<feature type="compositionally biased region" description="Low complexity" evidence="3">
    <location>
        <begin position="18"/>
        <end position="28"/>
    </location>
</feature>
<feature type="compositionally biased region" description="Polar residues" evidence="3">
    <location>
        <begin position="514"/>
        <end position="547"/>
    </location>
</feature>
<evidence type="ECO:0000256" key="2">
    <source>
        <dbReference type="ARBA" id="ARBA00022679"/>
    </source>
</evidence>
<dbReference type="OrthoDB" id="263283at2759"/>
<evidence type="ECO:0000259" key="5">
    <source>
        <dbReference type="Pfam" id="PF11380"/>
    </source>
</evidence>
<keyword evidence="4" id="KW-0472">Membrane</keyword>
<keyword evidence="7" id="KW-1185">Reference proteome</keyword>
<keyword evidence="4" id="KW-1133">Transmembrane helix</keyword>
<feature type="compositionally biased region" description="Polar residues" evidence="3">
    <location>
        <begin position="232"/>
        <end position="261"/>
    </location>
</feature>
<feature type="transmembrane region" description="Helical" evidence="4">
    <location>
        <begin position="88"/>
        <end position="109"/>
    </location>
</feature>
<feature type="region of interest" description="Disordered" evidence="3">
    <location>
        <begin position="18"/>
        <end position="62"/>
    </location>
</feature>
<feature type="compositionally biased region" description="Low complexity" evidence="3">
    <location>
        <begin position="1192"/>
        <end position="1216"/>
    </location>
</feature>
<dbReference type="VEuPathDB" id="TriTrypDB:BSAL_08190"/>
<evidence type="ECO:0000256" key="1">
    <source>
        <dbReference type="ARBA" id="ARBA00007583"/>
    </source>
</evidence>
<feature type="compositionally biased region" description="Polar residues" evidence="3">
    <location>
        <begin position="1166"/>
        <end position="1190"/>
    </location>
</feature>
<feature type="region of interest" description="Disordered" evidence="3">
    <location>
        <begin position="1166"/>
        <end position="1216"/>
    </location>
</feature>
<evidence type="ECO:0000313" key="6">
    <source>
        <dbReference type="EMBL" id="CUG87072.1"/>
    </source>
</evidence>
<feature type="region of interest" description="Disordered" evidence="3">
    <location>
        <begin position="114"/>
        <end position="193"/>
    </location>
</feature>